<evidence type="ECO:0000313" key="3">
    <source>
        <dbReference type="EMBL" id="GCE63820.1"/>
    </source>
</evidence>
<accession>A0A478FUU6</accession>
<feature type="transmembrane region" description="Helical" evidence="1">
    <location>
        <begin position="54"/>
        <end position="72"/>
    </location>
</feature>
<sequence>MLFSYSESRNATKRAFPWVYLVLNLILFSNLFPFSFSKVLFFVPLLLSVYLYKISFEWVSISCLAGLTLIFVQDFMSKRGLVVKTNYLSPFFESFFPVHRWVTGYVVSTHDRDIAELINLLIFGNKNSHIYTDLKGFGILHLISISGFHFLLIDKFLSRFIKKRWIVIVVLILYWAAIDFSIPALRVILGFFVFSKNSLKKWALVSLFSLFFNVHIYKSLSFLLSYFFSLIFLVNRRLNDGRVRLCISNSWSAFIFATLVFLPFYPHRVYPLSIVNTFIFAPIISALFIYLWFTWFIPDFLNFHRLATDIVLSINEWFPLNASSFDLEHWSQELSNFLLVVLSLLFLVLHYRCLKFTTLRIRDC</sequence>
<reference evidence="3 4" key="1">
    <citation type="submission" date="2019-01" db="EMBL/GenBank/DDBJ databases">
        <title>Draft genome sequences of Candidatus Mycoplasma haemohominis SWG34-3 identified from a patient with pyrexia, anemia and liver dysfunction.</title>
        <authorList>
            <person name="Sekizuka T."/>
            <person name="Hattori N."/>
            <person name="Katano H."/>
            <person name="Takuma T."/>
            <person name="Ito T."/>
            <person name="Arai N."/>
            <person name="Yanai R."/>
            <person name="Ishii S."/>
            <person name="Miura Y."/>
            <person name="Tokunaga T."/>
            <person name="Watanabe H."/>
            <person name="Nomura N."/>
            <person name="Eguchi J."/>
            <person name="Arai T."/>
            <person name="Hasegawa H."/>
            <person name="Nakamaki T."/>
            <person name="Wakita T."/>
            <person name="Niki Y."/>
            <person name="Kuroda M."/>
        </authorList>
    </citation>
    <scope>NUCLEOTIDE SEQUENCE [LARGE SCALE GENOMIC DNA]</scope>
    <source>
        <strain evidence="3">SWG34-3</strain>
    </source>
</reference>
<comment type="caution">
    <text evidence="3">The sequence shown here is derived from an EMBL/GenBank/DDBJ whole genome shotgun (WGS) entry which is preliminary data.</text>
</comment>
<dbReference type="InterPro" id="IPR004477">
    <property type="entry name" value="ComEC_N"/>
</dbReference>
<dbReference type="Proteomes" id="UP000324831">
    <property type="component" value="Unassembled WGS sequence"/>
</dbReference>
<feature type="transmembrane region" description="Helical" evidence="1">
    <location>
        <begin position="165"/>
        <end position="194"/>
    </location>
</feature>
<proteinExistence type="predicted"/>
<dbReference type="AlphaFoldDB" id="A0A478FUU6"/>
<evidence type="ECO:0000256" key="1">
    <source>
        <dbReference type="SAM" id="Phobius"/>
    </source>
</evidence>
<protein>
    <submittedName>
        <fullName evidence="3">Competence protein</fullName>
    </submittedName>
</protein>
<feature type="domain" description="ComEC/Rec2-related protein" evidence="2">
    <location>
        <begin position="126"/>
        <end position="348"/>
    </location>
</feature>
<gene>
    <name evidence="3" type="ORF">MHSWG343_08270</name>
</gene>
<keyword evidence="1" id="KW-0812">Transmembrane</keyword>
<dbReference type="Pfam" id="PF03772">
    <property type="entry name" value="Competence"/>
    <property type="match status" value="1"/>
</dbReference>
<feature type="transmembrane region" description="Helical" evidence="1">
    <location>
        <begin position="277"/>
        <end position="297"/>
    </location>
</feature>
<keyword evidence="1" id="KW-0472">Membrane</keyword>
<name>A0A478FUU6_9MOLU</name>
<dbReference type="EMBL" id="BIMN01000004">
    <property type="protein sequence ID" value="GCE63820.1"/>
    <property type="molecule type" value="Genomic_DNA"/>
</dbReference>
<feature type="transmembrane region" description="Helical" evidence="1">
    <location>
        <begin position="20"/>
        <end position="47"/>
    </location>
</feature>
<evidence type="ECO:0000313" key="4">
    <source>
        <dbReference type="Proteomes" id="UP000324831"/>
    </source>
</evidence>
<organism evidence="3 4">
    <name type="scientific">Candidatus Mycoplasma haematohominis</name>
    <dbReference type="NCBI Taxonomy" id="1494318"/>
    <lineage>
        <taxon>Bacteria</taxon>
        <taxon>Bacillati</taxon>
        <taxon>Mycoplasmatota</taxon>
        <taxon>Mollicutes</taxon>
        <taxon>Mycoplasmataceae</taxon>
        <taxon>Mycoplasma</taxon>
    </lineage>
</organism>
<feature type="transmembrane region" description="Helical" evidence="1">
    <location>
        <begin position="214"/>
        <end position="234"/>
    </location>
</feature>
<evidence type="ECO:0000259" key="2">
    <source>
        <dbReference type="Pfam" id="PF03772"/>
    </source>
</evidence>
<feature type="transmembrane region" description="Helical" evidence="1">
    <location>
        <begin position="246"/>
        <end position="265"/>
    </location>
</feature>
<feature type="transmembrane region" description="Helical" evidence="1">
    <location>
        <begin position="134"/>
        <end position="153"/>
    </location>
</feature>
<keyword evidence="1" id="KW-1133">Transmembrane helix</keyword>